<name>E8R3X0_ISOPI</name>
<dbReference type="EMBL" id="CP002353">
    <property type="protein sequence ID" value="ADV63700.1"/>
    <property type="molecule type" value="Genomic_DNA"/>
</dbReference>
<organism evidence="2 3">
    <name type="scientific">Isosphaera pallida (strain ATCC 43644 / DSM 9630 / IS1B)</name>
    <dbReference type="NCBI Taxonomy" id="575540"/>
    <lineage>
        <taxon>Bacteria</taxon>
        <taxon>Pseudomonadati</taxon>
        <taxon>Planctomycetota</taxon>
        <taxon>Planctomycetia</taxon>
        <taxon>Isosphaerales</taxon>
        <taxon>Isosphaeraceae</taxon>
        <taxon>Isosphaera</taxon>
    </lineage>
</organism>
<dbReference type="STRING" id="575540.Isop_3136"/>
<reference key="1">
    <citation type="submission" date="2010-11" db="EMBL/GenBank/DDBJ databases">
        <title>The complete sequence of chromosome of Isophaera pallida ATCC 43644.</title>
        <authorList>
            <consortium name="US DOE Joint Genome Institute (JGI-PGF)"/>
            <person name="Lucas S."/>
            <person name="Copeland A."/>
            <person name="Lapidus A."/>
            <person name="Bruce D."/>
            <person name="Goodwin L."/>
            <person name="Pitluck S."/>
            <person name="Kyrpides N."/>
            <person name="Mavromatis K."/>
            <person name="Pagani I."/>
            <person name="Ivanova N."/>
            <person name="Saunders E."/>
            <person name="Brettin T."/>
            <person name="Detter J.C."/>
            <person name="Han C."/>
            <person name="Tapia R."/>
            <person name="Land M."/>
            <person name="Hauser L."/>
            <person name="Markowitz V."/>
            <person name="Cheng J.-F."/>
            <person name="Hugenholtz P."/>
            <person name="Woyke T."/>
            <person name="Wu D."/>
            <person name="Eisen J.A."/>
        </authorList>
    </citation>
    <scope>NUCLEOTIDE SEQUENCE</scope>
    <source>
        <strain>ATCC 43644</strain>
    </source>
</reference>
<dbReference type="InterPro" id="IPR011990">
    <property type="entry name" value="TPR-like_helical_dom_sf"/>
</dbReference>
<dbReference type="InParanoid" id="E8R3X0"/>
<feature type="region of interest" description="Disordered" evidence="1">
    <location>
        <begin position="868"/>
        <end position="904"/>
    </location>
</feature>
<evidence type="ECO:0000256" key="1">
    <source>
        <dbReference type="SAM" id="MobiDB-lite"/>
    </source>
</evidence>
<sequence length="904" mass="100304">MAGQHRKRSKAVAPWEGVASWNEARAGVVRLLEKGNAKEAVKQAKALHRARPEPESHALLGRAYLERAEQLRDAGLIEEAREVAGHLQAHGVGSTEWTARAARLFAEVGMVEAARALGERLKCEEDRRGLELDLVDRAVVDPARAPESLREPIARVREALDALAQGEDEAAIERVAGIPRSSPLADWRWLIHVLIPFHRGQEEVFAERRARLDPRRVPARIVAALAEGGVARRVRDQDGRDTLLRSRASLAALPSVSPDYALLSVLDQLSQAVQDQHWRTAFRLIREARPALARLHPEWPARLTRILLWPLLRAIADQASPSQGKQLAQGFRAAAEPLPIDPHWNRFLACAAIDGRWPMGDAQRFLRAYIDDLATLPSLAPEVRPLAQALCLRKLAEVEAEDGLQIKREILRGESLPSEEWRPDRCEARALEAIRQAVRLAPDAKDILIDALQLHLEAGLPRQAIALARDWLQRHPRHDQILALIVSQGGRLGEFRGILPEMDQLLILKPLDPIIRLQGVKLRLLAVAEAVTQALAGRGPGVAAAQTEPLPLAVVRHEVVAHLTIADQLAQQIPGGFWQVEVELHRACAAFRLGQPAEASQAFQRARDLYRAASPPPPNDLELAFRAILVAALHGFEAVAPLHPFQTERDQFLNASPASSPLPSDAMSGPFDLVILDRMIRAFEEGLPPDRPRDYLERIAPALRVVACHLAVVWAAGKEKETTDPPIPVEIYRRMVTFLKIIQGGQYSHLTSLIIIKGLSVHRDDPVLLSHRLQIPPEIGKSSLDFTPTARVFDWVIARESLLKHLPKGEPELKDHLDTLQNMLEQWLSDPAFVAALSPKAVNFLEDHGVDLEEYGLEWSDELGRLIRLEPSLDDTPEPAPPPHKAAQTPSKADRRGKSKAKRS</sequence>
<feature type="compositionally biased region" description="Basic residues" evidence="1">
    <location>
        <begin position="895"/>
        <end position="904"/>
    </location>
</feature>
<dbReference type="AlphaFoldDB" id="E8R3X0"/>
<dbReference type="HOGENOM" id="CLU_320736_0_0_0"/>
<evidence type="ECO:0008006" key="4">
    <source>
        <dbReference type="Google" id="ProtNLM"/>
    </source>
</evidence>
<dbReference type="SUPFAM" id="SSF48452">
    <property type="entry name" value="TPR-like"/>
    <property type="match status" value="1"/>
</dbReference>
<dbReference type="Proteomes" id="UP000008631">
    <property type="component" value="Chromosome"/>
</dbReference>
<reference evidence="2 3" key="2">
    <citation type="journal article" date="2011" name="Stand. Genomic Sci.">
        <title>Complete genome sequence of Isosphaera pallida type strain (IS1B).</title>
        <authorList>
            <consortium name="US DOE Joint Genome Institute (JGI-PGF)"/>
            <person name="Goker M."/>
            <person name="Cleland D."/>
            <person name="Saunders E."/>
            <person name="Lapidus A."/>
            <person name="Nolan M."/>
            <person name="Lucas S."/>
            <person name="Hammon N."/>
            <person name="Deshpande S."/>
            <person name="Cheng J.F."/>
            <person name="Tapia R."/>
            <person name="Han C."/>
            <person name="Goodwin L."/>
            <person name="Pitluck S."/>
            <person name="Liolios K."/>
            <person name="Pagani I."/>
            <person name="Ivanova N."/>
            <person name="Mavromatis K."/>
            <person name="Pati A."/>
            <person name="Chen A."/>
            <person name="Palaniappan K."/>
            <person name="Land M."/>
            <person name="Hauser L."/>
            <person name="Chang Y.J."/>
            <person name="Jeffries C.D."/>
            <person name="Detter J.C."/>
            <person name="Beck B."/>
            <person name="Woyke T."/>
            <person name="Bristow J."/>
            <person name="Eisen J.A."/>
            <person name="Markowitz V."/>
            <person name="Hugenholtz P."/>
            <person name="Kyrpides N.C."/>
            <person name="Klenk H.P."/>
        </authorList>
    </citation>
    <scope>NUCLEOTIDE SEQUENCE [LARGE SCALE GENOMIC DNA]</scope>
    <source>
        <strain evidence="3">ATCC 43644 / DSM 9630 / IS1B</strain>
    </source>
</reference>
<evidence type="ECO:0000313" key="3">
    <source>
        <dbReference type="Proteomes" id="UP000008631"/>
    </source>
</evidence>
<proteinExistence type="predicted"/>
<protein>
    <recommendedName>
        <fullName evidence="4">Tetratricopeptide repeat protein</fullName>
    </recommendedName>
</protein>
<evidence type="ECO:0000313" key="2">
    <source>
        <dbReference type="EMBL" id="ADV63700.1"/>
    </source>
</evidence>
<accession>E8R3X0</accession>
<dbReference type="Gene3D" id="1.25.40.10">
    <property type="entry name" value="Tetratricopeptide repeat domain"/>
    <property type="match status" value="1"/>
</dbReference>
<dbReference type="eggNOG" id="COG0457">
    <property type="taxonomic scope" value="Bacteria"/>
</dbReference>
<keyword evidence="3" id="KW-1185">Reference proteome</keyword>
<dbReference type="KEGG" id="ipa:Isop_3136"/>
<gene>
    <name evidence="2" type="ordered locus">Isop_3136</name>
</gene>